<dbReference type="NCBIfam" id="TIGR00158">
    <property type="entry name" value="L9"/>
    <property type="match status" value="1"/>
</dbReference>
<dbReference type="Gene3D" id="3.10.430.100">
    <property type="entry name" value="Ribosomal protein L9, C-terminal domain"/>
    <property type="match status" value="1"/>
</dbReference>
<evidence type="ECO:0000259" key="8">
    <source>
        <dbReference type="PROSITE" id="PS00651"/>
    </source>
</evidence>
<keyword evidence="4 9" id="KW-0689">Ribosomal protein</keyword>
<dbReference type="InterPro" id="IPR036935">
    <property type="entry name" value="Ribosomal_bL9_N_sf"/>
</dbReference>
<dbReference type="PANTHER" id="PTHR21368">
    <property type="entry name" value="50S RIBOSOMAL PROTEIN L9"/>
    <property type="match status" value="1"/>
</dbReference>
<proteinExistence type="inferred from homology"/>
<dbReference type="InterPro" id="IPR009027">
    <property type="entry name" value="Ribosomal_bL9/RNase_H1_N"/>
</dbReference>
<dbReference type="AlphaFoldDB" id="A0A1F6GCS2"/>
<protein>
    <recommendedName>
        <fullName evidence="6">Large ribosomal subunit protein bL9</fullName>
    </recommendedName>
    <alternativeName>
        <fullName evidence="7">50S ribosomal protein L9</fullName>
    </alternativeName>
</protein>
<organism evidence="9 10">
    <name type="scientific">Candidatus Kuenenbacteria bacterium RBG_16_41_7</name>
    <dbReference type="NCBI Taxonomy" id="1798560"/>
    <lineage>
        <taxon>Bacteria</taxon>
        <taxon>Candidatus Kueneniibacteriota</taxon>
    </lineage>
</organism>
<dbReference type="GO" id="GO:0019843">
    <property type="term" value="F:rRNA binding"/>
    <property type="evidence" value="ECO:0007669"/>
    <property type="project" value="UniProtKB-KW"/>
</dbReference>
<dbReference type="Pfam" id="PF03948">
    <property type="entry name" value="Ribosomal_L9_C"/>
    <property type="match status" value="1"/>
</dbReference>
<evidence type="ECO:0000313" key="9">
    <source>
        <dbReference type="EMBL" id="OGG95885.1"/>
    </source>
</evidence>
<dbReference type="InterPro" id="IPR020594">
    <property type="entry name" value="Ribosomal_bL9_bac/chp"/>
</dbReference>
<dbReference type="GO" id="GO:0006412">
    <property type="term" value="P:translation"/>
    <property type="evidence" value="ECO:0007669"/>
    <property type="project" value="InterPro"/>
</dbReference>
<evidence type="ECO:0000256" key="3">
    <source>
        <dbReference type="ARBA" id="ARBA00022884"/>
    </source>
</evidence>
<dbReference type="GO" id="GO:1990904">
    <property type="term" value="C:ribonucleoprotein complex"/>
    <property type="evidence" value="ECO:0007669"/>
    <property type="project" value="UniProtKB-KW"/>
</dbReference>
<dbReference type="InterPro" id="IPR020070">
    <property type="entry name" value="Ribosomal_bL9_N"/>
</dbReference>
<feature type="domain" description="Ribosomal protein L9" evidence="8">
    <location>
        <begin position="25"/>
        <end position="52"/>
    </location>
</feature>
<evidence type="ECO:0000256" key="2">
    <source>
        <dbReference type="ARBA" id="ARBA00022730"/>
    </source>
</evidence>
<gene>
    <name evidence="9" type="ORF">A2V95_01170</name>
</gene>
<keyword evidence="3" id="KW-0694">RNA-binding</keyword>
<sequence length="147" mass="16481">MRSGNDSKEVEFMKIILLKNVEKLGKAGEIKNVADGFALNFLLPKKMAEAATTERIEKLRNKEIKKSREREKGTKDNNELLARLNGLKLEIKAKASDSGKLFAGLSAEDIAKELKTQKNIDIAAKRIRLEKHIKEVGEHGVEIDVEN</sequence>
<dbReference type="Pfam" id="PF01281">
    <property type="entry name" value="Ribosomal_L9_N"/>
    <property type="match status" value="1"/>
</dbReference>
<evidence type="ECO:0000256" key="1">
    <source>
        <dbReference type="ARBA" id="ARBA00010605"/>
    </source>
</evidence>
<dbReference type="Proteomes" id="UP000178149">
    <property type="component" value="Unassembled WGS sequence"/>
</dbReference>
<dbReference type="GO" id="GO:0003735">
    <property type="term" value="F:structural constituent of ribosome"/>
    <property type="evidence" value="ECO:0007669"/>
    <property type="project" value="InterPro"/>
</dbReference>
<accession>A0A1F6GCS2</accession>
<dbReference type="Gene3D" id="3.40.5.10">
    <property type="entry name" value="Ribosomal protein L9, N-terminal domain"/>
    <property type="match status" value="1"/>
</dbReference>
<evidence type="ECO:0000256" key="6">
    <source>
        <dbReference type="ARBA" id="ARBA00035292"/>
    </source>
</evidence>
<dbReference type="HAMAP" id="MF_00503">
    <property type="entry name" value="Ribosomal_bL9"/>
    <property type="match status" value="1"/>
</dbReference>
<dbReference type="EMBL" id="MFMV01000014">
    <property type="protein sequence ID" value="OGG95885.1"/>
    <property type="molecule type" value="Genomic_DNA"/>
</dbReference>
<keyword evidence="2" id="KW-0699">rRNA-binding</keyword>
<keyword evidence="5" id="KW-0687">Ribonucleoprotein</keyword>
<feature type="non-terminal residue" evidence="9">
    <location>
        <position position="147"/>
    </location>
</feature>
<dbReference type="GO" id="GO:0005840">
    <property type="term" value="C:ribosome"/>
    <property type="evidence" value="ECO:0007669"/>
    <property type="project" value="UniProtKB-KW"/>
</dbReference>
<dbReference type="InterPro" id="IPR036791">
    <property type="entry name" value="Ribosomal_bL9_C_sf"/>
</dbReference>
<name>A0A1F6GCS2_9BACT</name>
<comment type="similarity">
    <text evidence="1">Belongs to the bacterial ribosomal protein bL9 family.</text>
</comment>
<evidence type="ECO:0000256" key="5">
    <source>
        <dbReference type="ARBA" id="ARBA00023274"/>
    </source>
</evidence>
<evidence type="ECO:0000256" key="4">
    <source>
        <dbReference type="ARBA" id="ARBA00022980"/>
    </source>
</evidence>
<dbReference type="PROSITE" id="PS00651">
    <property type="entry name" value="RIBOSOMAL_L9"/>
    <property type="match status" value="1"/>
</dbReference>
<dbReference type="SUPFAM" id="SSF55658">
    <property type="entry name" value="L9 N-domain-like"/>
    <property type="match status" value="1"/>
</dbReference>
<evidence type="ECO:0000256" key="7">
    <source>
        <dbReference type="ARBA" id="ARBA00035456"/>
    </source>
</evidence>
<evidence type="ECO:0000313" key="10">
    <source>
        <dbReference type="Proteomes" id="UP000178149"/>
    </source>
</evidence>
<dbReference type="InterPro" id="IPR000244">
    <property type="entry name" value="Ribosomal_bL9"/>
</dbReference>
<reference evidence="9 10" key="1">
    <citation type="journal article" date="2016" name="Nat. Commun.">
        <title>Thousands of microbial genomes shed light on interconnected biogeochemical processes in an aquifer system.</title>
        <authorList>
            <person name="Anantharaman K."/>
            <person name="Brown C.T."/>
            <person name="Hug L.A."/>
            <person name="Sharon I."/>
            <person name="Castelle C.J."/>
            <person name="Probst A.J."/>
            <person name="Thomas B.C."/>
            <person name="Singh A."/>
            <person name="Wilkins M.J."/>
            <person name="Karaoz U."/>
            <person name="Brodie E.L."/>
            <person name="Williams K.H."/>
            <person name="Hubbard S.S."/>
            <person name="Banfield J.F."/>
        </authorList>
    </citation>
    <scope>NUCLEOTIDE SEQUENCE [LARGE SCALE GENOMIC DNA]</scope>
</reference>
<dbReference type="SUPFAM" id="SSF55653">
    <property type="entry name" value="Ribosomal protein L9 C-domain"/>
    <property type="match status" value="1"/>
</dbReference>
<comment type="caution">
    <text evidence="9">The sequence shown here is derived from an EMBL/GenBank/DDBJ whole genome shotgun (WGS) entry which is preliminary data.</text>
</comment>
<dbReference type="InterPro" id="IPR020069">
    <property type="entry name" value="Ribosomal_bL9_C"/>
</dbReference>